<accession>X7FCW2</accession>
<keyword evidence="3" id="KW-1185">Reference proteome</keyword>
<dbReference type="OrthoDB" id="9808254at2"/>
<gene>
    <name evidence="2" type="ORF">RISW2_07520</name>
</gene>
<dbReference type="AlphaFoldDB" id="X7FCW2"/>
<sequence length="233" mass="25528">MRLSAFRLFAVCASLMASAAPAEEARPVVVELFTSQGCSSCPPADALLHELGQRDDVIALALHVDYWDYIGWKDSFAEARFTERQKGYATAAGRTSIYTPQMVVNGVHDVVGNRPKDVAKLIEKHRAKASPVTLDIAREGEMLRIAADTTRPVGPVHVYLVRYDPEESVRIKRGENAGKRLTYSYIVTDWDVVGIWDGTAPYLESVPLTGAEPAVVLVQQKGYGAVLAAARLR</sequence>
<dbReference type="InterPro" id="IPR036249">
    <property type="entry name" value="Thioredoxin-like_sf"/>
</dbReference>
<protein>
    <recommendedName>
        <fullName evidence="4">DUF1223 domain-containing protein</fullName>
    </recommendedName>
</protein>
<dbReference type="RefSeq" id="WP_043765637.1">
    <property type="nucleotide sequence ID" value="NZ_JAME01000002.1"/>
</dbReference>
<evidence type="ECO:0000256" key="1">
    <source>
        <dbReference type="SAM" id="SignalP"/>
    </source>
</evidence>
<proteinExistence type="predicted"/>
<comment type="caution">
    <text evidence="2">The sequence shown here is derived from an EMBL/GenBank/DDBJ whole genome shotgun (WGS) entry which is preliminary data.</text>
</comment>
<evidence type="ECO:0008006" key="4">
    <source>
        <dbReference type="Google" id="ProtNLM"/>
    </source>
</evidence>
<dbReference type="EMBL" id="JAME01000002">
    <property type="protein sequence ID" value="ETX30655.1"/>
    <property type="molecule type" value="Genomic_DNA"/>
</dbReference>
<reference evidence="2 3" key="1">
    <citation type="submission" date="2014-01" db="EMBL/GenBank/DDBJ databases">
        <title>Roseivivax isoporae LMG 25204 Genome Sequencing.</title>
        <authorList>
            <person name="Lai Q."/>
            <person name="Li G."/>
            <person name="Shao Z."/>
        </authorList>
    </citation>
    <scope>NUCLEOTIDE SEQUENCE [LARGE SCALE GENOMIC DNA]</scope>
    <source>
        <strain evidence="2 3">LMG 25204</strain>
    </source>
</reference>
<dbReference type="PANTHER" id="PTHR36057:SF1">
    <property type="entry name" value="LIPOPROTEIN LIPID ATTACHMENT SITE-LIKE PROTEIN, PUTATIVE (DUF1223)-RELATED"/>
    <property type="match status" value="1"/>
</dbReference>
<organism evidence="2 3">
    <name type="scientific">Roseivivax isoporae LMG 25204</name>
    <dbReference type="NCBI Taxonomy" id="1449351"/>
    <lineage>
        <taxon>Bacteria</taxon>
        <taxon>Pseudomonadati</taxon>
        <taxon>Pseudomonadota</taxon>
        <taxon>Alphaproteobacteria</taxon>
        <taxon>Rhodobacterales</taxon>
        <taxon>Roseobacteraceae</taxon>
        <taxon>Roseivivax</taxon>
    </lineage>
</organism>
<dbReference type="Pfam" id="PF06764">
    <property type="entry name" value="DUF1223"/>
    <property type="match status" value="1"/>
</dbReference>
<evidence type="ECO:0000313" key="2">
    <source>
        <dbReference type="EMBL" id="ETX30655.1"/>
    </source>
</evidence>
<dbReference type="STRING" id="1449351.RISW2_07520"/>
<dbReference type="Proteomes" id="UP000023430">
    <property type="component" value="Unassembled WGS sequence"/>
</dbReference>
<name>X7FCW2_9RHOB</name>
<dbReference type="SUPFAM" id="SSF52833">
    <property type="entry name" value="Thioredoxin-like"/>
    <property type="match status" value="1"/>
</dbReference>
<evidence type="ECO:0000313" key="3">
    <source>
        <dbReference type="Proteomes" id="UP000023430"/>
    </source>
</evidence>
<dbReference type="PATRIC" id="fig|1449351.3.peg.304"/>
<feature type="signal peptide" evidence="1">
    <location>
        <begin position="1"/>
        <end position="19"/>
    </location>
</feature>
<dbReference type="eggNOG" id="COG5429">
    <property type="taxonomic scope" value="Bacteria"/>
</dbReference>
<keyword evidence="1" id="KW-0732">Signal</keyword>
<dbReference type="PANTHER" id="PTHR36057">
    <property type="match status" value="1"/>
</dbReference>
<dbReference type="InterPro" id="IPR010634">
    <property type="entry name" value="DUF1223"/>
</dbReference>
<feature type="chain" id="PRO_5004980320" description="DUF1223 domain-containing protein" evidence="1">
    <location>
        <begin position="20"/>
        <end position="233"/>
    </location>
</feature>